<reference evidence="1" key="1">
    <citation type="journal article" date="2014" name="Int. J. Syst. Evol. Microbiol.">
        <title>Complete genome sequence of Corynebacterium casei LMG S-19264T (=DSM 44701T), isolated from a smear-ripened cheese.</title>
        <authorList>
            <consortium name="US DOE Joint Genome Institute (JGI-PGF)"/>
            <person name="Walter F."/>
            <person name="Albersmeier A."/>
            <person name="Kalinowski J."/>
            <person name="Ruckert C."/>
        </authorList>
    </citation>
    <scope>NUCLEOTIDE SEQUENCE</scope>
    <source>
        <strain evidence="1">CGMCC 1.12919</strain>
    </source>
</reference>
<dbReference type="InterPro" id="IPR029057">
    <property type="entry name" value="PRTase-like"/>
</dbReference>
<dbReference type="CDD" id="cd06223">
    <property type="entry name" value="PRTases_typeI"/>
    <property type="match status" value="1"/>
</dbReference>
<organism evidence="1 2">
    <name type="scientific">Chelatococcus reniformis</name>
    <dbReference type="NCBI Taxonomy" id="1494448"/>
    <lineage>
        <taxon>Bacteria</taxon>
        <taxon>Pseudomonadati</taxon>
        <taxon>Pseudomonadota</taxon>
        <taxon>Alphaproteobacteria</taxon>
        <taxon>Hyphomicrobiales</taxon>
        <taxon>Chelatococcaceae</taxon>
        <taxon>Chelatococcus</taxon>
    </lineage>
</organism>
<dbReference type="RefSeq" id="WP_188612402.1">
    <property type="nucleotide sequence ID" value="NZ_BMGG01000011.1"/>
</dbReference>
<reference evidence="1" key="2">
    <citation type="submission" date="2020-09" db="EMBL/GenBank/DDBJ databases">
        <authorList>
            <person name="Sun Q."/>
            <person name="Zhou Y."/>
        </authorList>
    </citation>
    <scope>NUCLEOTIDE SEQUENCE</scope>
    <source>
        <strain evidence="1">CGMCC 1.12919</strain>
    </source>
</reference>
<dbReference type="EMBL" id="BMGG01000011">
    <property type="protein sequence ID" value="GGC90468.1"/>
    <property type="molecule type" value="Genomic_DNA"/>
</dbReference>
<comment type="caution">
    <text evidence="1">The sequence shown here is derived from an EMBL/GenBank/DDBJ whole genome shotgun (WGS) entry which is preliminary data.</text>
</comment>
<evidence type="ECO:0008006" key="3">
    <source>
        <dbReference type="Google" id="ProtNLM"/>
    </source>
</evidence>
<evidence type="ECO:0000313" key="1">
    <source>
        <dbReference type="EMBL" id="GGC90468.1"/>
    </source>
</evidence>
<name>A0A916XQB5_9HYPH</name>
<keyword evidence="2" id="KW-1185">Reference proteome</keyword>
<protein>
    <recommendedName>
        <fullName evidence="3">Phosphoribosyltransferase</fullName>
    </recommendedName>
</protein>
<dbReference type="AlphaFoldDB" id="A0A916XQB5"/>
<dbReference type="InterPro" id="IPR000836">
    <property type="entry name" value="PRTase_dom"/>
</dbReference>
<proteinExistence type="predicted"/>
<sequence length="211" mass="22339">MDWNAALGLVPRTPTAEPSPLGSLVHRPTLYSRNGVTWASVRCWASQAKAADIAALRAQKALPLSPVLAPAADEIAGLAERLIGKAASVTTVPCGHSRRPDCFGKQLAVAVADRLAVPFQQYFEDRFVRGASHPKEFRKLAPISWIDVPSHPGIVLLVDDVATSGWHMEEALTALRGKGCAAVGIAWISGTVTVSNGSRSSAHGSDWTATL</sequence>
<accession>A0A916XQB5</accession>
<dbReference type="Gene3D" id="3.40.50.2020">
    <property type="match status" value="1"/>
</dbReference>
<dbReference type="SUPFAM" id="SSF53271">
    <property type="entry name" value="PRTase-like"/>
    <property type="match status" value="1"/>
</dbReference>
<evidence type="ECO:0000313" key="2">
    <source>
        <dbReference type="Proteomes" id="UP000637002"/>
    </source>
</evidence>
<gene>
    <name evidence="1" type="ORF">GCM10010994_55360</name>
</gene>
<dbReference type="Proteomes" id="UP000637002">
    <property type="component" value="Unassembled WGS sequence"/>
</dbReference>